<keyword evidence="2" id="KW-0812">Transmembrane</keyword>
<name>A0A1P8KGE2_ACILW</name>
<dbReference type="PROSITE" id="PS51857">
    <property type="entry name" value="CSD_2"/>
    <property type="match status" value="1"/>
</dbReference>
<protein>
    <submittedName>
        <fullName evidence="4">Putative cold-shock protein</fullName>
    </submittedName>
</protein>
<sequence>MVLTGTIKNYNIERGFGFISTSNFGDVFFHIKDFQKGEQPIPGREVYFEVVKKENKKRAIHVYYSDHEQTQDKQKPLPIYLWIIFISIAIGVAYLGSIQLKKYLYKDNQTTNAIYQKPVAYKCDGRKHCSQMRSKEEADWFVKNCPDTMMDGDGDGDACENDSRW</sequence>
<dbReference type="CDD" id="cd04458">
    <property type="entry name" value="CSP_CDS"/>
    <property type="match status" value="1"/>
</dbReference>
<dbReference type="Pfam" id="PF05901">
    <property type="entry name" value="Excalibur"/>
    <property type="match status" value="1"/>
</dbReference>
<dbReference type="RefSeq" id="WP_005006047.1">
    <property type="nucleotide sequence ID" value="NZ_CP082144.1"/>
</dbReference>
<feature type="domain" description="CSD" evidence="3">
    <location>
        <begin position="2"/>
        <end position="64"/>
    </location>
</feature>
<geneLocation type="plasmid" evidence="4">
    <name>pALWED1.1</name>
</geneLocation>
<dbReference type="SMART" id="SM00894">
    <property type="entry name" value="Excalibur"/>
    <property type="match status" value="1"/>
</dbReference>
<dbReference type="Pfam" id="PF00313">
    <property type="entry name" value="CSD"/>
    <property type="match status" value="1"/>
</dbReference>
<dbReference type="SUPFAM" id="SSF50249">
    <property type="entry name" value="Nucleic acid-binding proteins"/>
    <property type="match status" value="1"/>
</dbReference>
<evidence type="ECO:0000256" key="2">
    <source>
        <dbReference type="SAM" id="Phobius"/>
    </source>
</evidence>
<dbReference type="GO" id="GO:0005829">
    <property type="term" value="C:cytosol"/>
    <property type="evidence" value="ECO:0007669"/>
    <property type="project" value="UniProtKB-ARBA"/>
</dbReference>
<dbReference type="EMBL" id="KX426227">
    <property type="protein sequence ID" value="APW48756.1"/>
    <property type="molecule type" value="Genomic_DNA"/>
</dbReference>
<dbReference type="InterPro" id="IPR019844">
    <property type="entry name" value="CSD_CS"/>
</dbReference>
<keyword evidence="2" id="KW-0472">Membrane</keyword>
<dbReference type="Gene3D" id="2.40.50.140">
    <property type="entry name" value="Nucleic acid-binding proteins"/>
    <property type="match status" value="1"/>
</dbReference>
<dbReference type="InterPro" id="IPR002059">
    <property type="entry name" value="CSP_DNA-bd"/>
</dbReference>
<dbReference type="SMART" id="SM00357">
    <property type="entry name" value="CSP"/>
    <property type="match status" value="1"/>
</dbReference>
<gene>
    <name evidence="4" type="ORF">BAA96_1p0049</name>
</gene>
<dbReference type="InterPro" id="IPR008613">
    <property type="entry name" value="Excalibur_Ca-bd_domain"/>
</dbReference>
<dbReference type="InterPro" id="IPR011129">
    <property type="entry name" value="CSD"/>
</dbReference>
<evidence type="ECO:0000259" key="3">
    <source>
        <dbReference type="PROSITE" id="PS51857"/>
    </source>
</evidence>
<keyword evidence="2" id="KW-1133">Transmembrane helix</keyword>
<proteinExistence type="predicted"/>
<dbReference type="PROSITE" id="PS00352">
    <property type="entry name" value="CSD_1"/>
    <property type="match status" value="1"/>
</dbReference>
<dbReference type="AlphaFoldDB" id="A0A1P8KGE2"/>
<organism evidence="4">
    <name type="scientific">Acinetobacter lwoffii</name>
    <dbReference type="NCBI Taxonomy" id="28090"/>
    <lineage>
        <taxon>Bacteria</taxon>
        <taxon>Pseudomonadati</taxon>
        <taxon>Pseudomonadota</taxon>
        <taxon>Gammaproteobacteria</taxon>
        <taxon>Moraxellales</taxon>
        <taxon>Moraxellaceae</taxon>
        <taxon>Acinetobacter</taxon>
    </lineage>
</organism>
<evidence type="ECO:0000256" key="1">
    <source>
        <dbReference type="RuleBase" id="RU000408"/>
    </source>
</evidence>
<comment type="subcellular location">
    <subcellularLocation>
        <location evidence="1">Cytoplasm</location>
    </subcellularLocation>
</comment>
<keyword evidence="4" id="KW-0614">Plasmid</keyword>
<feature type="transmembrane region" description="Helical" evidence="2">
    <location>
        <begin position="79"/>
        <end position="96"/>
    </location>
</feature>
<dbReference type="GO" id="GO:0003676">
    <property type="term" value="F:nucleic acid binding"/>
    <property type="evidence" value="ECO:0007669"/>
    <property type="project" value="InterPro"/>
</dbReference>
<accession>A0A1P8KGE2</accession>
<evidence type="ECO:0000313" key="4">
    <source>
        <dbReference type="EMBL" id="APW48756.1"/>
    </source>
</evidence>
<dbReference type="InterPro" id="IPR012340">
    <property type="entry name" value="NA-bd_OB-fold"/>
</dbReference>
<reference evidence="4" key="1">
    <citation type="journal article" date="2016" name="Biomed. Res. Int.">
        <title>Resistance of Permafrost and Modern Acinetobacter lwoffii Strains to Heavy Metals and Arsenic Revealed by Genome Analysis.</title>
        <authorList>
            <person name="Mindlin S."/>
            <person name="Petrenko A."/>
            <person name="Kurakov A."/>
            <person name="Beletsky A."/>
            <person name="Mardanov A."/>
            <person name="Petrova M."/>
        </authorList>
    </citation>
    <scope>NUCLEOTIDE SEQUENCE</scope>
    <source>
        <strain evidence="4">ED23-35</strain>
        <plasmid evidence="4">pALWED1.1</plasmid>
    </source>
</reference>